<proteinExistence type="predicted"/>
<dbReference type="PANTHER" id="PTHR15615:SF27">
    <property type="entry name" value="PHO85 CYCLIN CLG1"/>
    <property type="match status" value="1"/>
</dbReference>
<dbReference type="PANTHER" id="PTHR15615">
    <property type="match status" value="1"/>
</dbReference>
<protein>
    <recommendedName>
        <fullName evidence="3">Cyclin</fullName>
    </recommendedName>
</protein>
<accession>A0ABR2WHC4</accession>
<dbReference type="InterPro" id="IPR013922">
    <property type="entry name" value="Cyclin_PHO80-like"/>
</dbReference>
<name>A0ABR2WHC4_9FUNG</name>
<comment type="caution">
    <text evidence="1">The sequence shown here is derived from an EMBL/GenBank/DDBJ whole genome shotgun (WGS) entry which is preliminary data.</text>
</comment>
<dbReference type="SUPFAM" id="SSF47954">
    <property type="entry name" value="Cyclin-like"/>
    <property type="match status" value="1"/>
</dbReference>
<evidence type="ECO:0000313" key="1">
    <source>
        <dbReference type="EMBL" id="KAK9760871.1"/>
    </source>
</evidence>
<dbReference type="InterPro" id="IPR036915">
    <property type="entry name" value="Cyclin-like_sf"/>
</dbReference>
<evidence type="ECO:0008006" key="3">
    <source>
        <dbReference type="Google" id="ProtNLM"/>
    </source>
</evidence>
<dbReference type="CDD" id="cd20557">
    <property type="entry name" value="CYCLIN_ScPCL1-like"/>
    <property type="match status" value="1"/>
</dbReference>
<dbReference type="Gene3D" id="1.10.472.10">
    <property type="entry name" value="Cyclin-like"/>
    <property type="match status" value="1"/>
</dbReference>
<keyword evidence="2" id="KW-1185">Reference proteome</keyword>
<organism evidence="1 2">
    <name type="scientific">Basidiobolus ranarum</name>
    <dbReference type="NCBI Taxonomy" id="34480"/>
    <lineage>
        <taxon>Eukaryota</taxon>
        <taxon>Fungi</taxon>
        <taxon>Fungi incertae sedis</taxon>
        <taxon>Zoopagomycota</taxon>
        <taxon>Entomophthoromycotina</taxon>
        <taxon>Basidiobolomycetes</taxon>
        <taxon>Basidiobolales</taxon>
        <taxon>Basidiobolaceae</taxon>
        <taxon>Basidiobolus</taxon>
    </lineage>
</organism>
<reference evidence="1 2" key="1">
    <citation type="submission" date="2023-04" db="EMBL/GenBank/DDBJ databases">
        <title>Genome of Basidiobolus ranarum AG-B5.</title>
        <authorList>
            <person name="Stajich J.E."/>
            <person name="Carter-House D."/>
            <person name="Gryganskyi A."/>
        </authorList>
    </citation>
    <scope>NUCLEOTIDE SEQUENCE [LARGE SCALE GENOMIC DNA]</scope>
    <source>
        <strain evidence="1 2">AG-B5</strain>
    </source>
</reference>
<dbReference type="EMBL" id="JASJQH010001736">
    <property type="protein sequence ID" value="KAK9760871.1"/>
    <property type="molecule type" value="Genomic_DNA"/>
</dbReference>
<dbReference type="Proteomes" id="UP001479436">
    <property type="component" value="Unassembled WGS sequence"/>
</dbReference>
<evidence type="ECO:0000313" key="2">
    <source>
        <dbReference type="Proteomes" id="UP001479436"/>
    </source>
</evidence>
<sequence>MTPLELFSTAHVGFVPRIATFATNMVTHMWHRKVESSQLDIRFRASIEQVLLNSGASPSVLLLALKYIQRVTKNTQIQITGFERHMFVVAIILAHKMLEDDTFTNTSWSRIYGINFSELNTFEHSFFFSIGFDLFVSEIEFTQWLLYAEQYLRHSKQDNGIAPAQGTVNITSNSKDSECMTKSWWGYPSTYSDKHRRTPSSVV</sequence>
<gene>
    <name evidence="1" type="ORF">K7432_014679</name>
</gene>
<dbReference type="Pfam" id="PF08613">
    <property type="entry name" value="Cyclin"/>
    <property type="match status" value="1"/>
</dbReference>